<keyword evidence="2" id="KW-0969">Cilium</keyword>
<reference evidence="2 3" key="1">
    <citation type="submission" date="2017-08" db="EMBL/GenBank/DDBJ databases">
        <authorList>
            <person name="de Groot N.N."/>
        </authorList>
    </citation>
    <scope>NUCLEOTIDE SEQUENCE [LARGE SCALE GENOMIC DNA]</scope>
    <source>
        <strain evidence="2 3">USBA 855</strain>
    </source>
</reference>
<dbReference type="Proteomes" id="UP000219023">
    <property type="component" value="Unassembled WGS sequence"/>
</dbReference>
<keyword evidence="2" id="KW-0966">Cell projection</keyword>
<keyword evidence="1" id="KW-0732">Signal</keyword>
<keyword evidence="2" id="KW-0282">Flagellum</keyword>
<dbReference type="Pfam" id="PF06366">
    <property type="entry name" value="FlhE"/>
    <property type="match status" value="1"/>
</dbReference>
<proteinExistence type="predicted"/>
<dbReference type="InterPro" id="IPR009420">
    <property type="entry name" value="FlhE"/>
</dbReference>
<gene>
    <name evidence="2" type="ORF">SAMN05421509_11228</name>
</gene>
<evidence type="ECO:0000313" key="3">
    <source>
        <dbReference type="Proteomes" id="UP000219023"/>
    </source>
</evidence>
<feature type="signal peptide" evidence="1">
    <location>
        <begin position="1"/>
        <end position="26"/>
    </location>
</feature>
<dbReference type="EMBL" id="OBQJ01000012">
    <property type="protein sequence ID" value="SOC58036.1"/>
    <property type="molecule type" value="Genomic_DNA"/>
</dbReference>
<name>A0A285VXP5_9GAMM</name>
<dbReference type="RefSeq" id="WP_179703120.1">
    <property type="nucleotide sequence ID" value="NZ_OBQJ01000012.1"/>
</dbReference>
<sequence length="143" mass="15703">MKSLGCVLALLAALGATLSMAPFAHAVEAGSWAVTLPRGPLLTTPGRDERTAPLRPPASHTVDDGRITRVSWRYTTKEPSDVRAWLCHPRRCVEMATRRGGTQALEGLSAEGPFVLRFRRATSRNAPRASVRIEDLQLIVNYR</sequence>
<protein>
    <submittedName>
        <fullName evidence="2">Flagellar protein FlhE</fullName>
    </submittedName>
</protein>
<evidence type="ECO:0000313" key="2">
    <source>
        <dbReference type="EMBL" id="SOC58036.1"/>
    </source>
</evidence>
<evidence type="ECO:0000256" key="1">
    <source>
        <dbReference type="SAM" id="SignalP"/>
    </source>
</evidence>
<dbReference type="AlphaFoldDB" id="A0A285VXP5"/>
<organism evidence="2 3">
    <name type="scientific">Chromohalobacter canadensis</name>
    <dbReference type="NCBI Taxonomy" id="141389"/>
    <lineage>
        <taxon>Bacteria</taxon>
        <taxon>Pseudomonadati</taxon>
        <taxon>Pseudomonadota</taxon>
        <taxon>Gammaproteobacteria</taxon>
        <taxon>Oceanospirillales</taxon>
        <taxon>Halomonadaceae</taxon>
        <taxon>Chromohalobacter</taxon>
    </lineage>
</organism>
<accession>A0A285VXP5</accession>
<feature type="chain" id="PRO_5013126332" evidence="1">
    <location>
        <begin position="27"/>
        <end position="143"/>
    </location>
</feature>